<dbReference type="AlphaFoldDB" id="A0AAQ3P098"/>
<keyword evidence="1" id="KW-0472">Membrane</keyword>
<proteinExistence type="predicted"/>
<sequence length="139" mass="16664">MHDPMHSTLGRHQSYTFCMYKQPCCTVPPQPICHEDGQMTLHQLCHQEKQQSLIPKGFAAALHAPARYLPVTKFQKAHLWIDYPHWSYQHQMMCHRYLYFFPNYLAIHYHLQAFLAMIWHKVDPGQMFLWHDTLDQLFP</sequence>
<evidence type="ECO:0000256" key="1">
    <source>
        <dbReference type="SAM" id="Phobius"/>
    </source>
</evidence>
<organism evidence="2 3">
    <name type="scientific">Vigna mungo</name>
    <name type="common">Black gram</name>
    <name type="synonym">Phaseolus mungo</name>
    <dbReference type="NCBI Taxonomy" id="3915"/>
    <lineage>
        <taxon>Eukaryota</taxon>
        <taxon>Viridiplantae</taxon>
        <taxon>Streptophyta</taxon>
        <taxon>Embryophyta</taxon>
        <taxon>Tracheophyta</taxon>
        <taxon>Spermatophyta</taxon>
        <taxon>Magnoliopsida</taxon>
        <taxon>eudicotyledons</taxon>
        <taxon>Gunneridae</taxon>
        <taxon>Pentapetalae</taxon>
        <taxon>rosids</taxon>
        <taxon>fabids</taxon>
        <taxon>Fabales</taxon>
        <taxon>Fabaceae</taxon>
        <taxon>Papilionoideae</taxon>
        <taxon>50 kb inversion clade</taxon>
        <taxon>NPAAA clade</taxon>
        <taxon>indigoferoid/millettioid clade</taxon>
        <taxon>Phaseoleae</taxon>
        <taxon>Vigna</taxon>
    </lineage>
</organism>
<dbReference type="Proteomes" id="UP001374535">
    <property type="component" value="Chromosome 2"/>
</dbReference>
<gene>
    <name evidence="2" type="ORF">V8G54_007073</name>
</gene>
<feature type="transmembrane region" description="Helical" evidence="1">
    <location>
        <begin position="97"/>
        <end position="119"/>
    </location>
</feature>
<name>A0AAQ3P098_VIGMU</name>
<protein>
    <submittedName>
        <fullName evidence="2">Uncharacterized protein</fullName>
    </submittedName>
</protein>
<dbReference type="EMBL" id="CP144699">
    <property type="protein sequence ID" value="WVZ19751.1"/>
    <property type="molecule type" value="Genomic_DNA"/>
</dbReference>
<keyword evidence="3" id="KW-1185">Reference proteome</keyword>
<evidence type="ECO:0000313" key="3">
    <source>
        <dbReference type="Proteomes" id="UP001374535"/>
    </source>
</evidence>
<evidence type="ECO:0000313" key="2">
    <source>
        <dbReference type="EMBL" id="WVZ19751.1"/>
    </source>
</evidence>
<keyword evidence="1" id="KW-1133">Transmembrane helix</keyword>
<keyword evidence="1" id="KW-0812">Transmembrane</keyword>
<accession>A0AAQ3P098</accession>
<reference evidence="2 3" key="1">
    <citation type="journal article" date="2023" name="Life. Sci Alliance">
        <title>Evolutionary insights into 3D genome organization and epigenetic landscape of Vigna mungo.</title>
        <authorList>
            <person name="Junaid A."/>
            <person name="Singh B."/>
            <person name="Bhatia S."/>
        </authorList>
    </citation>
    <scope>NUCLEOTIDE SEQUENCE [LARGE SCALE GENOMIC DNA]</scope>
    <source>
        <strain evidence="2">Urdbean</strain>
    </source>
</reference>